<keyword evidence="1" id="KW-0808">Transferase</keyword>
<dbReference type="Gene3D" id="3.40.630.30">
    <property type="match status" value="1"/>
</dbReference>
<dbReference type="InterPro" id="IPR000182">
    <property type="entry name" value="GNAT_dom"/>
</dbReference>
<evidence type="ECO:0000256" key="2">
    <source>
        <dbReference type="ARBA" id="ARBA00023315"/>
    </source>
</evidence>
<evidence type="ECO:0000313" key="4">
    <source>
        <dbReference type="EMBL" id="WGF39284.1"/>
    </source>
</evidence>
<organism evidence="4 5">
    <name type="scientific">Lysinibacillus capsici</name>
    <dbReference type="NCBI Taxonomy" id="2115968"/>
    <lineage>
        <taxon>Bacteria</taxon>
        <taxon>Bacillati</taxon>
        <taxon>Bacillota</taxon>
        <taxon>Bacilli</taxon>
        <taxon>Bacillales</taxon>
        <taxon>Bacillaceae</taxon>
        <taxon>Lysinibacillus</taxon>
    </lineage>
</organism>
<dbReference type="CDD" id="cd04301">
    <property type="entry name" value="NAT_SF"/>
    <property type="match status" value="1"/>
</dbReference>
<dbReference type="InterPro" id="IPR050832">
    <property type="entry name" value="Bact_Acetyltransf"/>
</dbReference>
<dbReference type="Pfam" id="PF00583">
    <property type="entry name" value="Acetyltransf_1"/>
    <property type="match status" value="1"/>
</dbReference>
<sequence>MQKIEIIELHHIEQDLEKLTELLIMVVDEGASVGFLPPLTQEQAIKYWQSVLASDVLLFIAKINNEIAGSIQLHLTSKPNGIHRAEICKLMTHPNFRRNGIGRALMQQAEERAKQENRSLLVLDTREGDPSNKLYKSLDYQEVGKIPQYTISPDRELEATVIYYKLISNITENV</sequence>
<dbReference type="RefSeq" id="WP_279495049.1">
    <property type="nucleotide sequence ID" value="NZ_CP122283.1"/>
</dbReference>
<accession>A0ABY8KMH6</accession>
<evidence type="ECO:0000259" key="3">
    <source>
        <dbReference type="PROSITE" id="PS51186"/>
    </source>
</evidence>
<gene>
    <name evidence="4" type="ORF">QBO96_03195</name>
</gene>
<dbReference type="EMBL" id="CP122283">
    <property type="protein sequence ID" value="WGF39284.1"/>
    <property type="molecule type" value="Genomic_DNA"/>
</dbReference>
<keyword evidence="2" id="KW-0012">Acyltransferase</keyword>
<dbReference type="PROSITE" id="PS51186">
    <property type="entry name" value="GNAT"/>
    <property type="match status" value="1"/>
</dbReference>
<reference evidence="4 5" key="1">
    <citation type="submission" date="2023-04" db="EMBL/GenBank/DDBJ databases">
        <title>Genomic of Lysinibacillus capsici TSBLM.</title>
        <authorList>
            <person name="Hu X.S."/>
            <person name="Yu C.H."/>
        </authorList>
    </citation>
    <scope>NUCLEOTIDE SEQUENCE [LARGE SCALE GENOMIC DNA]</scope>
    <source>
        <strain evidence="4 5">TSBLM</strain>
    </source>
</reference>
<dbReference type="Proteomes" id="UP001244564">
    <property type="component" value="Chromosome"/>
</dbReference>
<evidence type="ECO:0000256" key="1">
    <source>
        <dbReference type="ARBA" id="ARBA00022679"/>
    </source>
</evidence>
<dbReference type="PANTHER" id="PTHR43877">
    <property type="entry name" value="AMINOALKYLPHOSPHONATE N-ACETYLTRANSFERASE-RELATED-RELATED"/>
    <property type="match status" value="1"/>
</dbReference>
<dbReference type="InterPro" id="IPR016181">
    <property type="entry name" value="Acyl_CoA_acyltransferase"/>
</dbReference>
<name>A0ABY8KMH6_9BACI</name>
<proteinExistence type="predicted"/>
<dbReference type="SUPFAM" id="SSF55729">
    <property type="entry name" value="Acyl-CoA N-acyltransferases (Nat)"/>
    <property type="match status" value="1"/>
</dbReference>
<protein>
    <submittedName>
        <fullName evidence="4">GNAT family N-acetyltransferase</fullName>
    </submittedName>
</protein>
<feature type="domain" description="N-acetyltransferase" evidence="3">
    <location>
        <begin position="4"/>
        <end position="168"/>
    </location>
</feature>
<keyword evidence="5" id="KW-1185">Reference proteome</keyword>
<evidence type="ECO:0000313" key="5">
    <source>
        <dbReference type="Proteomes" id="UP001244564"/>
    </source>
</evidence>